<comment type="caution">
    <text evidence="1">The sequence shown here is derived from an EMBL/GenBank/DDBJ whole genome shotgun (WGS) entry which is preliminary data.</text>
</comment>
<gene>
    <name evidence="1" type="ORF">GMARGA_LOCUS40611</name>
</gene>
<protein>
    <submittedName>
        <fullName evidence="1">46053_t:CDS:1</fullName>
    </submittedName>
</protein>
<name>A0ABN7XAU6_GIGMA</name>
<evidence type="ECO:0000313" key="1">
    <source>
        <dbReference type="EMBL" id="CAG8851201.1"/>
    </source>
</evidence>
<feature type="non-terminal residue" evidence="1">
    <location>
        <position position="53"/>
    </location>
</feature>
<organism evidence="1 2">
    <name type="scientific">Gigaspora margarita</name>
    <dbReference type="NCBI Taxonomy" id="4874"/>
    <lineage>
        <taxon>Eukaryota</taxon>
        <taxon>Fungi</taxon>
        <taxon>Fungi incertae sedis</taxon>
        <taxon>Mucoromycota</taxon>
        <taxon>Glomeromycotina</taxon>
        <taxon>Glomeromycetes</taxon>
        <taxon>Diversisporales</taxon>
        <taxon>Gigasporaceae</taxon>
        <taxon>Gigaspora</taxon>
    </lineage>
</organism>
<dbReference type="EMBL" id="CAJVQB010104851">
    <property type="protein sequence ID" value="CAG8851201.1"/>
    <property type="molecule type" value="Genomic_DNA"/>
</dbReference>
<accession>A0ABN7XAU6</accession>
<feature type="non-terminal residue" evidence="1">
    <location>
        <position position="1"/>
    </location>
</feature>
<dbReference type="Proteomes" id="UP000789901">
    <property type="component" value="Unassembled WGS sequence"/>
</dbReference>
<sequence>GIKEINEEISSKIESGCRINSPNIVILEPGPASNSNTAIFKSIDIYLNDLEQD</sequence>
<evidence type="ECO:0000313" key="2">
    <source>
        <dbReference type="Proteomes" id="UP000789901"/>
    </source>
</evidence>
<reference evidence="1 2" key="1">
    <citation type="submission" date="2021-06" db="EMBL/GenBank/DDBJ databases">
        <authorList>
            <person name="Kallberg Y."/>
            <person name="Tangrot J."/>
            <person name="Rosling A."/>
        </authorList>
    </citation>
    <scope>NUCLEOTIDE SEQUENCE [LARGE SCALE GENOMIC DNA]</scope>
    <source>
        <strain evidence="1 2">120-4 pot B 10/14</strain>
    </source>
</reference>
<proteinExistence type="predicted"/>
<keyword evidence="2" id="KW-1185">Reference proteome</keyword>